<dbReference type="GO" id="GO:0003984">
    <property type="term" value="F:acetolactate synthase activity"/>
    <property type="evidence" value="ECO:0007669"/>
    <property type="project" value="TreeGrafter"/>
</dbReference>
<keyword evidence="9" id="KW-1185">Reference proteome</keyword>
<dbReference type="SUPFAM" id="SSF52467">
    <property type="entry name" value="DHS-like NAD/FAD-binding domain"/>
    <property type="match status" value="1"/>
</dbReference>
<keyword evidence="2" id="KW-0808">Transferase</keyword>
<keyword evidence="8" id="KW-0378">Hydrolase</keyword>
<dbReference type="GO" id="GO:0016823">
    <property type="term" value="F:hydrolase activity, acting on acid carbon-carbon bonds, in ketonic substances"/>
    <property type="evidence" value="ECO:0007669"/>
    <property type="project" value="InterPro"/>
</dbReference>
<organism evidence="8 9">
    <name type="scientific">Pacificibacter maritimus</name>
    <dbReference type="NCBI Taxonomy" id="762213"/>
    <lineage>
        <taxon>Bacteria</taxon>
        <taxon>Pseudomonadati</taxon>
        <taxon>Pseudomonadota</taxon>
        <taxon>Alphaproteobacteria</taxon>
        <taxon>Rhodobacterales</taxon>
        <taxon>Roseobacteraceae</taxon>
        <taxon>Pacificibacter</taxon>
    </lineage>
</organism>
<dbReference type="GO" id="GO:0050660">
    <property type="term" value="F:flavin adenine dinucleotide binding"/>
    <property type="evidence" value="ECO:0007669"/>
    <property type="project" value="TreeGrafter"/>
</dbReference>
<evidence type="ECO:0000256" key="4">
    <source>
        <dbReference type="RuleBase" id="RU362132"/>
    </source>
</evidence>
<dbReference type="Gene3D" id="3.40.50.1220">
    <property type="entry name" value="TPP-binding domain"/>
    <property type="match status" value="1"/>
</dbReference>
<evidence type="ECO:0000313" key="8">
    <source>
        <dbReference type="EMBL" id="RPE67124.1"/>
    </source>
</evidence>
<dbReference type="InterPro" id="IPR012001">
    <property type="entry name" value="Thiamin_PyroP_enz_TPP-bd_dom"/>
</dbReference>
<dbReference type="InterPro" id="IPR000399">
    <property type="entry name" value="TPP-bd_CS"/>
</dbReference>
<sequence length="618" mass="65827">MSKTIRLTAAQAMVKWLSVQLTESGERYIEGMWAIFGHGNVAGLGDALHSNKEVFPTWRGQNEQTMAHSAIAYAKGKKRTRAQAVTASIGPGSTNLVTAAALAHVNRLPLLIVAGDVFANRRPDPVLQQVEDFDDGTVSANDCLRPVSRYFDQITRPEHILSALPRALRMMTDPANCGPATLAFCQDVQAEAYDYPESFFEPRVWHIRRPAPDAREFDEVTTLIKAAKRPVILAGGGVIYSQAEQTLADFATKHGIPVVETQAGKSALAQSHEMNLGASGVDGSAAANAATSAADLVIGVGTRLQDFTTASRTLFDADAKLISINVHGYDAAKHAAVSLVADAKVALEGLSEAIGPYKADVVDAAARADWLRAVDAYCARPDDQTAVPNDGQVIGAVQRAVSDTAIAMCAAGTMPGALKLLWQPAQGGYHMEYGFSCMGYEIAGAMGLKLAQPEREVICFVGDGSYMMANSELATAVMRRIPFTVVLTDNAGYGCINRLQSLGVGGAPFNNMYVDCNIEDQPQIDYVAHAAAMGAHAVKAADTDQLEAEIKAAGSRNIPTVIVIETTAKEFPGTGLSTTAGDHGAFWDVAVPEVSDSATQRDYYTQYIKNITGQARLN</sequence>
<dbReference type="PROSITE" id="PS00187">
    <property type="entry name" value="TPP_ENZYMES"/>
    <property type="match status" value="1"/>
</dbReference>
<dbReference type="Gene3D" id="3.40.50.970">
    <property type="match status" value="2"/>
</dbReference>
<dbReference type="EMBL" id="RKQK01000002">
    <property type="protein sequence ID" value="RPE67124.1"/>
    <property type="molecule type" value="Genomic_DNA"/>
</dbReference>
<dbReference type="GO" id="GO:0000287">
    <property type="term" value="F:magnesium ion binding"/>
    <property type="evidence" value="ECO:0007669"/>
    <property type="project" value="InterPro"/>
</dbReference>
<evidence type="ECO:0000259" key="5">
    <source>
        <dbReference type="Pfam" id="PF00205"/>
    </source>
</evidence>
<evidence type="ECO:0000313" key="9">
    <source>
        <dbReference type="Proteomes" id="UP000269689"/>
    </source>
</evidence>
<evidence type="ECO:0000256" key="2">
    <source>
        <dbReference type="ARBA" id="ARBA00022679"/>
    </source>
</evidence>
<dbReference type="GO" id="GO:0005948">
    <property type="term" value="C:acetolactate synthase complex"/>
    <property type="evidence" value="ECO:0007669"/>
    <property type="project" value="TreeGrafter"/>
</dbReference>
<feature type="domain" description="Thiamine pyrophosphate enzyme TPP-binding" evidence="6">
    <location>
        <begin position="412"/>
        <end position="564"/>
    </location>
</feature>
<dbReference type="InterPro" id="IPR030817">
    <property type="entry name" value="Myo_inos_IolD"/>
</dbReference>
<comment type="caution">
    <text evidence="8">The sequence shown here is derived from an EMBL/GenBank/DDBJ whole genome shotgun (WGS) entry which is preliminary data.</text>
</comment>
<proteinExistence type="inferred from homology"/>
<dbReference type="GO" id="GO:0019310">
    <property type="term" value="P:inositol catabolic process"/>
    <property type="evidence" value="ECO:0007669"/>
    <property type="project" value="InterPro"/>
</dbReference>
<name>A0A3N4V2H8_9RHOB</name>
<dbReference type="RefSeq" id="WP_123792605.1">
    <property type="nucleotide sequence ID" value="NZ_RKQK01000002.1"/>
</dbReference>
<feature type="domain" description="Thiamine pyrophosphate enzyme central" evidence="5">
    <location>
        <begin position="218"/>
        <end position="350"/>
    </location>
</feature>
<reference evidence="8 9" key="1">
    <citation type="submission" date="2018-11" db="EMBL/GenBank/DDBJ databases">
        <title>Genomic Encyclopedia of Type Strains, Phase IV (KMG-IV): sequencing the most valuable type-strain genomes for metagenomic binning, comparative biology and taxonomic classification.</title>
        <authorList>
            <person name="Goeker M."/>
        </authorList>
    </citation>
    <scope>NUCLEOTIDE SEQUENCE [LARGE SCALE GENOMIC DNA]</scope>
    <source>
        <strain evidence="8 9">DSM 104731</strain>
    </source>
</reference>
<dbReference type="InterPro" id="IPR029035">
    <property type="entry name" value="DHS-like_NAD/FAD-binding_dom"/>
</dbReference>
<evidence type="ECO:0000259" key="6">
    <source>
        <dbReference type="Pfam" id="PF02775"/>
    </source>
</evidence>
<dbReference type="GO" id="GO:0030976">
    <property type="term" value="F:thiamine pyrophosphate binding"/>
    <property type="evidence" value="ECO:0007669"/>
    <property type="project" value="InterPro"/>
</dbReference>
<keyword evidence="3 4" id="KW-0786">Thiamine pyrophosphate</keyword>
<dbReference type="GO" id="GO:0009099">
    <property type="term" value="P:L-valine biosynthetic process"/>
    <property type="evidence" value="ECO:0007669"/>
    <property type="project" value="TreeGrafter"/>
</dbReference>
<comment type="similarity">
    <text evidence="1 4">Belongs to the TPP enzyme family.</text>
</comment>
<dbReference type="OrthoDB" id="3194735at2"/>
<dbReference type="SUPFAM" id="SSF52518">
    <property type="entry name" value="Thiamin diphosphate-binding fold (THDP-binding)"/>
    <property type="match status" value="2"/>
</dbReference>
<dbReference type="GO" id="GO:0009097">
    <property type="term" value="P:isoleucine biosynthetic process"/>
    <property type="evidence" value="ECO:0007669"/>
    <property type="project" value="TreeGrafter"/>
</dbReference>
<dbReference type="InterPro" id="IPR011766">
    <property type="entry name" value="TPP_enzyme_TPP-bd"/>
</dbReference>
<dbReference type="Pfam" id="PF02776">
    <property type="entry name" value="TPP_enzyme_N"/>
    <property type="match status" value="1"/>
</dbReference>
<dbReference type="NCBIfam" id="TIGR04377">
    <property type="entry name" value="myo_inos_iolD"/>
    <property type="match status" value="1"/>
</dbReference>
<evidence type="ECO:0000259" key="7">
    <source>
        <dbReference type="Pfam" id="PF02776"/>
    </source>
</evidence>
<dbReference type="Pfam" id="PF00205">
    <property type="entry name" value="TPP_enzyme_M"/>
    <property type="match status" value="1"/>
</dbReference>
<dbReference type="AlphaFoldDB" id="A0A3N4V2H8"/>
<dbReference type="InterPro" id="IPR029061">
    <property type="entry name" value="THDP-binding"/>
</dbReference>
<dbReference type="Pfam" id="PF02775">
    <property type="entry name" value="TPP_enzyme_C"/>
    <property type="match status" value="1"/>
</dbReference>
<dbReference type="PANTHER" id="PTHR18968">
    <property type="entry name" value="THIAMINE PYROPHOSPHATE ENZYMES"/>
    <property type="match status" value="1"/>
</dbReference>
<gene>
    <name evidence="8" type="ORF">EDD53_1528</name>
</gene>
<dbReference type="PANTHER" id="PTHR18968:SF9">
    <property type="entry name" value="3D-(3,5_4)-TRIHYDROXYCYCLOHEXANE-1,2-DIONE HYDROLASE"/>
    <property type="match status" value="1"/>
</dbReference>
<evidence type="ECO:0000256" key="3">
    <source>
        <dbReference type="ARBA" id="ARBA00023052"/>
    </source>
</evidence>
<dbReference type="InterPro" id="IPR012000">
    <property type="entry name" value="Thiamin_PyroP_enz_cen_dom"/>
</dbReference>
<protein>
    <submittedName>
        <fullName evidence="8">3D-(3,5/4)-trihydroxycyclohexane-1,2-dione hydrolase</fullName>
    </submittedName>
</protein>
<dbReference type="CDD" id="cd07035">
    <property type="entry name" value="TPP_PYR_POX_like"/>
    <property type="match status" value="1"/>
</dbReference>
<evidence type="ECO:0000256" key="1">
    <source>
        <dbReference type="ARBA" id="ARBA00007812"/>
    </source>
</evidence>
<accession>A0A3N4V2H8</accession>
<dbReference type="InterPro" id="IPR045229">
    <property type="entry name" value="TPP_enz"/>
</dbReference>
<feature type="domain" description="Thiamine pyrophosphate enzyme N-terminal TPP-binding" evidence="7">
    <location>
        <begin position="43"/>
        <end position="128"/>
    </location>
</feature>
<dbReference type="Proteomes" id="UP000269689">
    <property type="component" value="Unassembled WGS sequence"/>
</dbReference>